<comment type="similarity">
    <text evidence="1">Belongs to the bacterial sugar transferase family.</text>
</comment>
<evidence type="ECO:0000313" key="4">
    <source>
        <dbReference type="Proteomes" id="UP000049472"/>
    </source>
</evidence>
<proteinExistence type="inferred from homology"/>
<evidence type="ECO:0000259" key="2">
    <source>
        <dbReference type="Pfam" id="PF02397"/>
    </source>
</evidence>
<keyword evidence="4" id="KW-1185">Reference proteome</keyword>
<feature type="domain" description="Bacterial sugar transferase" evidence="2">
    <location>
        <begin position="19"/>
        <end position="75"/>
    </location>
</feature>
<dbReference type="InterPro" id="IPR003362">
    <property type="entry name" value="Bact_transf"/>
</dbReference>
<evidence type="ECO:0000313" key="3">
    <source>
        <dbReference type="EMBL" id="CRL39961.1"/>
    </source>
</evidence>
<accession>A0A0M6WS40</accession>
<gene>
    <name evidence="3" type="ORF">T1815_22011</name>
</gene>
<dbReference type="EMBL" id="CVRQ01000025">
    <property type="protein sequence ID" value="CRL39961.1"/>
    <property type="molecule type" value="Genomic_DNA"/>
</dbReference>
<protein>
    <recommendedName>
        <fullName evidence="2">Bacterial sugar transferase domain-containing protein</fullName>
    </recommendedName>
</protein>
<name>A0A0M6WS40_9FIRM</name>
<reference evidence="4" key="1">
    <citation type="submission" date="2015-05" db="EMBL/GenBank/DDBJ databases">
        <authorList>
            <consortium name="Pathogen Informatics"/>
        </authorList>
    </citation>
    <scope>NUCLEOTIDE SEQUENCE [LARGE SCALE GENOMIC DNA]</scope>
    <source>
        <strain evidence="4">T1-815</strain>
    </source>
</reference>
<dbReference type="GO" id="GO:0016780">
    <property type="term" value="F:phosphotransferase activity, for other substituted phosphate groups"/>
    <property type="evidence" value="ECO:0007669"/>
    <property type="project" value="TreeGrafter"/>
</dbReference>
<dbReference type="PANTHER" id="PTHR30576:SF10">
    <property type="entry name" value="SLL5057 PROTEIN"/>
    <property type="match status" value="1"/>
</dbReference>
<dbReference type="PANTHER" id="PTHR30576">
    <property type="entry name" value="COLANIC BIOSYNTHESIS UDP-GLUCOSE LIPID CARRIER TRANSFERASE"/>
    <property type="match status" value="1"/>
</dbReference>
<dbReference type="Proteomes" id="UP000049472">
    <property type="component" value="Unassembled WGS sequence"/>
</dbReference>
<dbReference type="AlphaFoldDB" id="A0A0M6WS40"/>
<evidence type="ECO:0000256" key="1">
    <source>
        <dbReference type="ARBA" id="ARBA00006464"/>
    </source>
</evidence>
<sequence length="78" mass="9117">MGKAYRFYALCSKISAQELHFFNILVGDMSLVGTRPPTLDEWEKYEPHHRARMSFRPGLTGLWQVSGRSNITDFEDYF</sequence>
<dbReference type="Pfam" id="PF02397">
    <property type="entry name" value="Bac_transf"/>
    <property type="match status" value="1"/>
</dbReference>
<organism evidence="3 4">
    <name type="scientific">Agathobacter rectalis</name>
    <dbReference type="NCBI Taxonomy" id="39491"/>
    <lineage>
        <taxon>Bacteria</taxon>
        <taxon>Bacillati</taxon>
        <taxon>Bacillota</taxon>
        <taxon>Clostridia</taxon>
        <taxon>Lachnospirales</taxon>
        <taxon>Lachnospiraceae</taxon>
        <taxon>Agathobacter</taxon>
    </lineage>
</organism>